<protein>
    <submittedName>
        <fullName evidence="2">Low affinity iron permease</fullName>
    </submittedName>
</protein>
<dbReference type="EMBL" id="LNYL01000048">
    <property type="protein sequence ID" value="KTD24867.1"/>
    <property type="molecule type" value="Genomic_DNA"/>
</dbReference>
<gene>
    <name evidence="2" type="ORF">Lmac_2404</name>
</gene>
<accession>A0A0W0VXW6</accession>
<dbReference type="OrthoDB" id="119761at2"/>
<keyword evidence="1" id="KW-0472">Membrane</keyword>
<dbReference type="STRING" id="466.Lmac_2404"/>
<comment type="caution">
    <text evidence="2">The sequence shown here is derived from an EMBL/GenBank/DDBJ whole genome shotgun (WGS) entry which is preliminary data.</text>
</comment>
<keyword evidence="3" id="KW-1185">Reference proteome</keyword>
<dbReference type="GO" id="GO:0055085">
    <property type="term" value="P:transmembrane transport"/>
    <property type="evidence" value="ECO:0007669"/>
    <property type="project" value="InterPro"/>
</dbReference>
<keyword evidence="1" id="KW-0812">Transmembrane</keyword>
<organism evidence="2 3">
    <name type="scientific">Legionella maceachernii</name>
    <dbReference type="NCBI Taxonomy" id="466"/>
    <lineage>
        <taxon>Bacteria</taxon>
        <taxon>Pseudomonadati</taxon>
        <taxon>Pseudomonadota</taxon>
        <taxon>Gammaproteobacteria</taxon>
        <taxon>Legionellales</taxon>
        <taxon>Legionellaceae</taxon>
        <taxon>Legionella</taxon>
    </lineage>
</organism>
<feature type="transmembrane region" description="Helical" evidence="1">
    <location>
        <begin position="50"/>
        <end position="69"/>
    </location>
</feature>
<reference evidence="2 3" key="1">
    <citation type="submission" date="2015-11" db="EMBL/GenBank/DDBJ databases">
        <title>Genomic analysis of 38 Legionella species identifies large and diverse effector repertoires.</title>
        <authorList>
            <person name="Burstein D."/>
            <person name="Amaro F."/>
            <person name="Zusman T."/>
            <person name="Lifshitz Z."/>
            <person name="Cohen O."/>
            <person name="Gilbert J.A."/>
            <person name="Pupko T."/>
            <person name="Shuman H.A."/>
            <person name="Segal G."/>
        </authorList>
    </citation>
    <scope>NUCLEOTIDE SEQUENCE [LARGE SCALE GENOMIC DNA]</scope>
    <source>
        <strain evidence="2 3">PX-1-G2-E2</strain>
    </source>
</reference>
<keyword evidence="1" id="KW-1133">Transmembrane helix</keyword>
<dbReference type="RefSeq" id="WP_058453111.1">
    <property type="nucleotide sequence ID" value="NZ_CAAAIB010000014.1"/>
</dbReference>
<name>A0A0W0VXW6_9GAMM</name>
<evidence type="ECO:0000313" key="2">
    <source>
        <dbReference type="EMBL" id="KTD24867.1"/>
    </source>
</evidence>
<evidence type="ECO:0000313" key="3">
    <source>
        <dbReference type="Proteomes" id="UP000054908"/>
    </source>
</evidence>
<evidence type="ECO:0000256" key="1">
    <source>
        <dbReference type="SAM" id="Phobius"/>
    </source>
</evidence>
<dbReference type="InterPro" id="IPR007251">
    <property type="entry name" value="Iron_permease_Fet4"/>
</dbReference>
<dbReference type="Proteomes" id="UP000054908">
    <property type="component" value="Unassembled WGS sequence"/>
</dbReference>
<sequence>MKKTKSKGGFEIFAKHISYGVGKAWVFLLAFIFVISWLISGPFFKFSDTWQLIINSVSSAVTFLMVFIIQHTQNRETKILNLKLDEIIKSIKVADNKTFNLEKLSNEDLKALEKHYKKMIDKKTGE</sequence>
<dbReference type="Pfam" id="PF04120">
    <property type="entry name" value="Iron_permease"/>
    <property type="match status" value="1"/>
</dbReference>
<dbReference type="AlphaFoldDB" id="A0A0W0VXW6"/>
<dbReference type="PATRIC" id="fig|466.6.peg.2557"/>
<feature type="transmembrane region" description="Helical" evidence="1">
    <location>
        <begin position="21"/>
        <end position="44"/>
    </location>
</feature>
<proteinExistence type="predicted"/>